<evidence type="ECO:0000256" key="4">
    <source>
        <dbReference type="ARBA" id="ARBA00022806"/>
    </source>
</evidence>
<keyword evidence="1" id="KW-0547">Nucleotide-binding</keyword>
<comment type="caution">
    <text evidence="12">The sequence shown here is derived from an EMBL/GenBank/DDBJ whole genome shotgun (WGS) entry which is preliminary data.</text>
</comment>
<dbReference type="SMART" id="SM00487">
    <property type="entry name" value="DEXDc"/>
    <property type="match status" value="1"/>
</dbReference>
<dbReference type="GO" id="GO:0006281">
    <property type="term" value="P:DNA repair"/>
    <property type="evidence" value="ECO:0007669"/>
    <property type="project" value="UniProtKB-KW"/>
</dbReference>
<dbReference type="GO" id="GO:0005524">
    <property type="term" value="F:ATP binding"/>
    <property type="evidence" value="ECO:0007669"/>
    <property type="project" value="UniProtKB-KW"/>
</dbReference>
<dbReference type="InterPro" id="IPR045628">
    <property type="entry name" value="Lhr_WH_dom"/>
</dbReference>
<feature type="compositionally biased region" description="Low complexity" evidence="9">
    <location>
        <begin position="295"/>
        <end position="308"/>
    </location>
</feature>
<evidence type="ECO:0000256" key="8">
    <source>
        <dbReference type="ARBA" id="ARBA00023235"/>
    </source>
</evidence>
<organism evidence="12 13">
    <name type="scientific">Falsarthrobacter nasiphocae</name>
    <dbReference type="NCBI Taxonomy" id="189863"/>
    <lineage>
        <taxon>Bacteria</taxon>
        <taxon>Bacillati</taxon>
        <taxon>Actinomycetota</taxon>
        <taxon>Actinomycetes</taxon>
        <taxon>Micrococcales</taxon>
        <taxon>Micrococcaceae</taxon>
        <taxon>Falsarthrobacter</taxon>
    </lineage>
</organism>
<evidence type="ECO:0000256" key="3">
    <source>
        <dbReference type="ARBA" id="ARBA00022801"/>
    </source>
</evidence>
<evidence type="ECO:0000313" key="12">
    <source>
        <dbReference type="EMBL" id="MDR6891818.1"/>
    </source>
</evidence>
<feature type="domain" description="Helicase C-terminal" evidence="11">
    <location>
        <begin position="358"/>
        <end position="539"/>
    </location>
</feature>
<dbReference type="PANTHER" id="PTHR47962:SF5">
    <property type="entry name" value="ATP-DEPENDENT HELICASE LHR-RELATED"/>
    <property type="match status" value="1"/>
</dbReference>
<dbReference type="Pfam" id="PF23235">
    <property type="entry name" value="WHD_3rd_Lhr"/>
    <property type="match status" value="1"/>
</dbReference>
<dbReference type="InterPro" id="IPR013701">
    <property type="entry name" value="Lhr-like_DEAD/DEAH_assoc"/>
</dbReference>
<evidence type="ECO:0000256" key="9">
    <source>
        <dbReference type="SAM" id="MobiDB-lite"/>
    </source>
</evidence>
<evidence type="ECO:0000313" key="13">
    <source>
        <dbReference type="Proteomes" id="UP001247307"/>
    </source>
</evidence>
<dbReference type="InterPro" id="IPR055369">
    <property type="entry name" value="WH2_Lhr"/>
</dbReference>
<dbReference type="EMBL" id="JAVDUI010000001">
    <property type="protein sequence ID" value="MDR6891818.1"/>
    <property type="molecule type" value="Genomic_DNA"/>
</dbReference>
<keyword evidence="13" id="KW-1185">Reference proteome</keyword>
<keyword evidence="3 12" id="KW-0378">Hydrolase</keyword>
<dbReference type="InterPro" id="IPR027417">
    <property type="entry name" value="P-loop_NTPase"/>
</dbReference>
<evidence type="ECO:0000256" key="7">
    <source>
        <dbReference type="ARBA" id="ARBA00023204"/>
    </source>
</evidence>
<dbReference type="InterPro" id="IPR055367">
    <property type="entry name" value="WH4_Lhr"/>
</dbReference>
<dbReference type="PANTHER" id="PTHR47962">
    <property type="entry name" value="ATP-DEPENDENT HELICASE LHR-RELATED-RELATED"/>
    <property type="match status" value="1"/>
</dbReference>
<evidence type="ECO:0000256" key="5">
    <source>
        <dbReference type="ARBA" id="ARBA00022840"/>
    </source>
</evidence>
<protein>
    <submittedName>
        <fullName evidence="12">ATP-dependent Lhr-like helicase</fullName>
        <ecNumber evidence="12">3.6.4.-</ecNumber>
    </submittedName>
</protein>
<keyword evidence="5" id="KW-0067">ATP-binding</keyword>
<dbReference type="EC" id="3.6.4.-" evidence="12"/>
<feature type="region of interest" description="Disordered" evidence="9">
    <location>
        <begin position="70"/>
        <end position="107"/>
    </location>
</feature>
<gene>
    <name evidence="12" type="ORF">J2S35_000758</name>
</gene>
<feature type="compositionally biased region" description="Low complexity" evidence="9">
    <location>
        <begin position="82"/>
        <end position="100"/>
    </location>
</feature>
<accession>A0AAE4C5T7</accession>
<dbReference type="GO" id="GO:0003677">
    <property type="term" value="F:DNA binding"/>
    <property type="evidence" value="ECO:0007669"/>
    <property type="project" value="UniProtKB-KW"/>
</dbReference>
<sequence>MPDILERFTESTRRWFLDAFSNPTPAQAAAWEAVSGGQDALVVAPTGSGKTLSAFLWALDGFFRRAAAGGGEPQLPGMPEVPGGMRRTTPGRGEGTPPAGSEEAPGGTRVLYISPLKALGVDVERNLRSPLIGIRQTALRLGLPAAEVTVGVRSGDTPPNERRRLATHPPDILITTPESLFLILTSKSRGTLANVDTIILDEVHAIAGTKRGAHLAVSLARLDAYRASRGRPRAQRIGLSATVEPRELVAEFLSGGKPCAIVAPPSGKIWDLTVTVPVEDLASLGGGRAGHTSNPTSAAAAETAPASTPEEDFPTFADTLAAFTPPSRPALTGHGTGAEQKGSGFSPDASIWPHIEERLVDLILEKRSTIVFANSRRLAERLTGRLNEIYADRLGFGLEDPWAPSSPPAQVMAQAGASPATPEDAPLLARAHHGSVSKDQRSEIEEGLKRGDLRCVVATSSLELGIDMGLVDQVLQVESPPSVASGLQRVGRAGHGVGEVSRGVFYPKHRGDLLTTSVTVMRMLEGRIEPVRIPRNPLDILAQQTVAACALEPIGVEDWYTTLTASAPFLNLPRSAYEATLDLLSGRYPSDEFAGLRPRIVWDRVAGTLEGRPGAQRLAVTSGGTIPDRGLFGVFLASADGERGGKRVGELDEEMVYESRVGDVFALGATSWRIVDITHDRVLVTPAFGEPGKLPFWHGDAAGRPVELGRALGEFLREAGGPGGMPESIRERLRQTGLDPFALGNLERYLEDQRSATGAVPTERTLVVERFKDEIGDWRIVLHSPYGMPVHAPWALAVGARVRETHGMDASAMAADDGIILRVPAGDGEPPGAELFLFEPDEIEDIVTREVGGSALFAARFRECAARALLLPRRDPGKRTPLWQQRQRSSQLLQVARSYPSFPIILETVRECLQDVYDLPALVGIFRQADRREIAFLDVSTPEPSPFAKSLLFGYVATFLYEGDAPLAERRAAALAMDPALLNELLGRVELRELLDEEVVATVEGELQRTLPDRRLVGAEGAADLLRLLGPLTIEEAAARMRADRTSEAALAPAEAHAALEELAVARRAFVTRLAGRPVYAAVEDAARLRDALGAPIPHGVPVDFLEPVDRPVEDLVARDVRTHATITIRETADRLGLGRAVVRSTLATLVREGRVVEGAFRPTGRGDEPEFCDADVLRSIRRRSLARLRKAVEPVDSATLGRFVPAWHHILGASQDAPHARGTDAVILAAEQLTGAPLPASALESLILPSRVPDYAPSMLDELLAAGELVIQGHGAIGSADGWVSLHLAETAELTLAPPQRLPPDEPQDLPGELLARMLASGASFPRALAEASIPRTGLPVPGPALSQALWELFWSESITVDSFAPVRARLNGGGRSAHATAAPSPRARTLRRGPSRRGSLRAQLVRDTSGVGLGAGSAREPETAFPSDIAARWSLLPAVEPDPTLRIAARTHVLLDRHGVLTRGAVATEDVPGGFSAVYRVASRLEETGAVRRGYFVEKLGASQFAAPETVDGLRAWTHESLTVPGTAQRGFVPAVALASTDPANAYGASLPWPETEGHRPGRKAGAVVVLVDGELCLYVERGGRSALTFSEDAGVLARAAQVYAAAVQRGRIGPLSIEKVNGEELAGPAGSPFTAELVRHGFYATPKGVKYRP</sequence>
<evidence type="ECO:0000256" key="2">
    <source>
        <dbReference type="ARBA" id="ARBA00022763"/>
    </source>
</evidence>
<keyword evidence="7" id="KW-0234">DNA repair</keyword>
<dbReference type="InterPro" id="IPR055368">
    <property type="entry name" value="WH3_Lhr"/>
</dbReference>
<dbReference type="Gene3D" id="3.40.50.300">
    <property type="entry name" value="P-loop containing nucleotide triphosphate hydrolases"/>
    <property type="match status" value="2"/>
</dbReference>
<dbReference type="Pfam" id="PF00271">
    <property type="entry name" value="Helicase_C"/>
    <property type="match status" value="1"/>
</dbReference>
<keyword evidence="4 12" id="KW-0347">Helicase</keyword>
<dbReference type="SUPFAM" id="SSF52540">
    <property type="entry name" value="P-loop containing nucleoside triphosphate hydrolases"/>
    <property type="match status" value="1"/>
</dbReference>
<dbReference type="InterPro" id="IPR014001">
    <property type="entry name" value="Helicase_ATP-bd"/>
</dbReference>
<dbReference type="InterPro" id="IPR001650">
    <property type="entry name" value="Helicase_C-like"/>
</dbReference>
<evidence type="ECO:0000259" key="10">
    <source>
        <dbReference type="PROSITE" id="PS51192"/>
    </source>
</evidence>
<evidence type="ECO:0000256" key="6">
    <source>
        <dbReference type="ARBA" id="ARBA00023125"/>
    </source>
</evidence>
<feature type="domain" description="Helicase ATP-binding" evidence="10">
    <location>
        <begin position="31"/>
        <end position="261"/>
    </location>
</feature>
<dbReference type="PROSITE" id="PS51194">
    <property type="entry name" value="HELICASE_CTER"/>
    <property type="match status" value="1"/>
</dbReference>
<proteinExistence type="predicted"/>
<evidence type="ECO:0000259" key="11">
    <source>
        <dbReference type="PROSITE" id="PS51194"/>
    </source>
</evidence>
<dbReference type="PROSITE" id="PS51192">
    <property type="entry name" value="HELICASE_ATP_BIND_1"/>
    <property type="match status" value="1"/>
</dbReference>
<feature type="region of interest" description="Disordered" evidence="9">
    <location>
        <begin position="401"/>
        <end position="424"/>
    </location>
</feature>
<dbReference type="InterPro" id="IPR052511">
    <property type="entry name" value="ATP-dep_Helicase"/>
</dbReference>
<feature type="region of interest" description="Disordered" evidence="9">
    <location>
        <begin position="285"/>
        <end position="310"/>
    </location>
</feature>
<evidence type="ECO:0000256" key="1">
    <source>
        <dbReference type="ARBA" id="ARBA00022741"/>
    </source>
</evidence>
<dbReference type="SMART" id="SM00490">
    <property type="entry name" value="HELICc"/>
    <property type="match status" value="1"/>
</dbReference>
<reference evidence="12" key="1">
    <citation type="submission" date="2023-07" db="EMBL/GenBank/DDBJ databases">
        <title>Sequencing the genomes of 1000 actinobacteria strains.</title>
        <authorList>
            <person name="Klenk H.-P."/>
        </authorList>
    </citation>
    <scope>NUCLEOTIDE SEQUENCE</scope>
    <source>
        <strain evidence="12">DSM 13988</strain>
    </source>
</reference>
<feature type="region of interest" description="Disordered" evidence="9">
    <location>
        <begin position="1375"/>
        <end position="1401"/>
    </location>
</feature>
<dbReference type="InterPro" id="IPR011545">
    <property type="entry name" value="DEAD/DEAH_box_helicase_dom"/>
</dbReference>
<keyword evidence="8" id="KW-0413">Isomerase</keyword>
<dbReference type="Pfam" id="PF08494">
    <property type="entry name" value="DEAD_assoc"/>
    <property type="match status" value="1"/>
</dbReference>
<dbReference type="Pfam" id="PF23234">
    <property type="entry name" value="WHD_4th_Lhr"/>
    <property type="match status" value="1"/>
</dbReference>
<dbReference type="Pfam" id="PF19306">
    <property type="entry name" value="WHD_Lhr"/>
    <property type="match status" value="1"/>
</dbReference>
<dbReference type="GO" id="GO:0016887">
    <property type="term" value="F:ATP hydrolysis activity"/>
    <property type="evidence" value="ECO:0007669"/>
    <property type="project" value="TreeGrafter"/>
</dbReference>
<dbReference type="RefSeq" id="WP_309850040.1">
    <property type="nucleotide sequence ID" value="NZ_BAAAIU010000044.1"/>
</dbReference>
<dbReference type="GO" id="GO:0004386">
    <property type="term" value="F:helicase activity"/>
    <property type="evidence" value="ECO:0007669"/>
    <property type="project" value="UniProtKB-KW"/>
</dbReference>
<dbReference type="Pfam" id="PF00270">
    <property type="entry name" value="DEAD"/>
    <property type="match status" value="1"/>
</dbReference>
<dbReference type="CDD" id="cd18796">
    <property type="entry name" value="SF2_C_LHR"/>
    <property type="match status" value="1"/>
</dbReference>
<keyword evidence="2" id="KW-0227">DNA damage</keyword>
<dbReference type="Proteomes" id="UP001247307">
    <property type="component" value="Unassembled WGS sequence"/>
</dbReference>
<dbReference type="Pfam" id="PF23236">
    <property type="entry name" value="WHD_2nd_Lhr"/>
    <property type="match status" value="1"/>
</dbReference>
<feature type="compositionally biased region" description="Basic residues" evidence="9">
    <location>
        <begin position="1390"/>
        <end position="1401"/>
    </location>
</feature>
<keyword evidence="6" id="KW-0238">DNA-binding</keyword>
<name>A0AAE4C5T7_9MICC</name>